<dbReference type="EMBL" id="CP039351">
    <property type="protein sequence ID" value="QCE01649.1"/>
    <property type="molecule type" value="Genomic_DNA"/>
</dbReference>
<proteinExistence type="predicted"/>
<keyword evidence="3" id="KW-1185">Reference proteome</keyword>
<name>A0A4D6MNC1_VIGUN</name>
<accession>A0A4D6MNC1</accession>
<sequence length="208" mass="23041">MGGGNIMHTNFSSSSSSSSTVLSNFKPSVSTINTLSCTLCHCHNQLCSKQQVPSQGEVEDAVSALQEVIQAFQQISGSYDSRTVISGGYKRLSDAFRLLQSDPAVKRLVVSLSSDKALWDAFMSNVLHQKLVELPDSVECRRSEISELNEFGTQILSWTLDVIKRKILELIESFQLLVNDLFESHKMENDAVDASKMDEKGDNTFIRA</sequence>
<gene>
    <name evidence="2" type="ORF">DEO72_LG7g2948</name>
</gene>
<reference evidence="2 3" key="1">
    <citation type="submission" date="2019-04" db="EMBL/GenBank/DDBJ databases">
        <title>An improved genome assembly and genetic linkage map for asparagus bean, Vigna unguiculata ssp. sesquipedialis.</title>
        <authorList>
            <person name="Xia Q."/>
            <person name="Zhang R."/>
            <person name="Dong Y."/>
        </authorList>
    </citation>
    <scope>NUCLEOTIDE SEQUENCE [LARGE SCALE GENOMIC DNA]</scope>
    <source>
        <tissue evidence="2">Leaf</tissue>
    </source>
</reference>
<organism evidence="2 3">
    <name type="scientific">Vigna unguiculata</name>
    <name type="common">Cowpea</name>
    <dbReference type="NCBI Taxonomy" id="3917"/>
    <lineage>
        <taxon>Eukaryota</taxon>
        <taxon>Viridiplantae</taxon>
        <taxon>Streptophyta</taxon>
        <taxon>Embryophyta</taxon>
        <taxon>Tracheophyta</taxon>
        <taxon>Spermatophyta</taxon>
        <taxon>Magnoliopsida</taxon>
        <taxon>eudicotyledons</taxon>
        <taxon>Gunneridae</taxon>
        <taxon>Pentapetalae</taxon>
        <taxon>rosids</taxon>
        <taxon>fabids</taxon>
        <taxon>Fabales</taxon>
        <taxon>Fabaceae</taxon>
        <taxon>Papilionoideae</taxon>
        <taxon>50 kb inversion clade</taxon>
        <taxon>NPAAA clade</taxon>
        <taxon>indigoferoid/millettioid clade</taxon>
        <taxon>Phaseoleae</taxon>
        <taxon>Vigna</taxon>
    </lineage>
</organism>
<dbReference type="AlphaFoldDB" id="A0A4D6MNC1"/>
<dbReference type="PANTHER" id="PTHR33625:SF2">
    <property type="entry name" value="POST-SET DOMAIN-CONTAINING PROTEIN"/>
    <property type="match status" value="1"/>
</dbReference>
<dbReference type="Proteomes" id="UP000501690">
    <property type="component" value="Linkage Group LG7"/>
</dbReference>
<evidence type="ECO:0000313" key="2">
    <source>
        <dbReference type="EMBL" id="QCE01649.1"/>
    </source>
</evidence>
<evidence type="ECO:0000256" key="1">
    <source>
        <dbReference type="SAM" id="MobiDB-lite"/>
    </source>
</evidence>
<dbReference type="PANTHER" id="PTHR33625">
    <property type="entry name" value="OS08G0179900 PROTEIN"/>
    <property type="match status" value="1"/>
</dbReference>
<protein>
    <submittedName>
        <fullName evidence="2">Uncharacterized protein</fullName>
    </submittedName>
</protein>
<feature type="region of interest" description="Disordered" evidence="1">
    <location>
        <begin position="1"/>
        <end position="20"/>
    </location>
</feature>
<evidence type="ECO:0000313" key="3">
    <source>
        <dbReference type="Proteomes" id="UP000501690"/>
    </source>
</evidence>